<feature type="non-terminal residue" evidence="1">
    <location>
        <position position="1"/>
    </location>
</feature>
<evidence type="ECO:0000313" key="2">
    <source>
        <dbReference type="Proteomes" id="UP000789366"/>
    </source>
</evidence>
<accession>A0ACA9RGP6</accession>
<organism evidence="1 2">
    <name type="scientific">Cetraspora pellucida</name>
    <dbReference type="NCBI Taxonomy" id="1433469"/>
    <lineage>
        <taxon>Eukaryota</taxon>
        <taxon>Fungi</taxon>
        <taxon>Fungi incertae sedis</taxon>
        <taxon>Mucoromycota</taxon>
        <taxon>Glomeromycotina</taxon>
        <taxon>Glomeromycetes</taxon>
        <taxon>Diversisporales</taxon>
        <taxon>Gigasporaceae</taxon>
        <taxon>Cetraspora</taxon>
    </lineage>
</organism>
<sequence length="67" mass="7579">AEYLKHQALTYIGHALDELKAKAIPLAVQAADWILEKLEDIIVKQYEKASENQQEQFKGAIGKHFAN</sequence>
<proteinExistence type="predicted"/>
<feature type="non-terminal residue" evidence="1">
    <location>
        <position position="67"/>
    </location>
</feature>
<name>A0ACA9RGP6_9GLOM</name>
<evidence type="ECO:0000313" key="1">
    <source>
        <dbReference type="EMBL" id="CAG8792927.1"/>
    </source>
</evidence>
<protein>
    <submittedName>
        <fullName evidence="1">12178_t:CDS:1</fullName>
    </submittedName>
</protein>
<reference evidence="1" key="1">
    <citation type="submission" date="2021-06" db="EMBL/GenBank/DDBJ databases">
        <authorList>
            <person name="Kallberg Y."/>
            <person name="Tangrot J."/>
            <person name="Rosling A."/>
        </authorList>
    </citation>
    <scope>NUCLEOTIDE SEQUENCE</scope>
    <source>
        <strain evidence="1">28 12/20/2015</strain>
    </source>
</reference>
<comment type="caution">
    <text evidence="1">The sequence shown here is derived from an EMBL/GenBank/DDBJ whole genome shotgun (WGS) entry which is preliminary data.</text>
</comment>
<gene>
    <name evidence="1" type="ORF">SPELUC_LOCUS17388</name>
</gene>
<dbReference type="Proteomes" id="UP000789366">
    <property type="component" value="Unassembled WGS sequence"/>
</dbReference>
<keyword evidence="2" id="KW-1185">Reference proteome</keyword>
<dbReference type="EMBL" id="CAJVPW010070966">
    <property type="protein sequence ID" value="CAG8792927.1"/>
    <property type="molecule type" value="Genomic_DNA"/>
</dbReference>